<dbReference type="Proteomes" id="UP000581189">
    <property type="component" value="Unassembled WGS sequence"/>
</dbReference>
<accession>A0A7W4DD78</accession>
<evidence type="ECO:0000313" key="1">
    <source>
        <dbReference type="EMBL" id="MBB1520385.1"/>
    </source>
</evidence>
<dbReference type="EMBL" id="JACJFN010000003">
    <property type="protein sequence ID" value="MBB1520385.1"/>
    <property type="molecule type" value="Genomic_DNA"/>
</dbReference>
<keyword evidence="2" id="KW-1185">Reference proteome</keyword>
<dbReference type="InterPro" id="IPR011057">
    <property type="entry name" value="Mss4-like_sf"/>
</dbReference>
<dbReference type="Pfam" id="PF19648">
    <property type="entry name" value="DUF6151"/>
    <property type="match status" value="1"/>
</dbReference>
<organism evidence="1 2">
    <name type="scientific">Aquipseudomonas guryensis</name>
    <dbReference type="NCBI Taxonomy" id="2759165"/>
    <lineage>
        <taxon>Bacteria</taxon>
        <taxon>Pseudomonadati</taxon>
        <taxon>Pseudomonadota</taxon>
        <taxon>Gammaproteobacteria</taxon>
        <taxon>Pseudomonadales</taxon>
        <taxon>Pseudomonadaceae</taxon>
        <taxon>Aquipseudomonas</taxon>
    </lineage>
</organism>
<evidence type="ECO:0000313" key="2">
    <source>
        <dbReference type="Proteomes" id="UP000581189"/>
    </source>
</evidence>
<proteinExistence type="predicted"/>
<name>A0A7W4DD78_9GAMM</name>
<dbReference type="SUPFAM" id="SSF51316">
    <property type="entry name" value="Mss4-like"/>
    <property type="match status" value="1"/>
</dbReference>
<comment type="caution">
    <text evidence="1">The sequence shown here is derived from an EMBL/GenBank/DDBJ whole genome shotgun (WGS) entry which is preliminary data.</text>
</comment>
<evidence type="ECO:0008006" key="3">
    <source>
        <dbReference type="Google" id="ProtNLM"/>
    </source>
</evidence>
<dbReference type="AlphaFoldDB" id="A0A7W4DD78"/>
<dbReference type="InterPro" id="IPR046149">
    <property type="entry name" value="DUF6151"/>
</dbReference>
<sequence>MVISMHPIQCKCGAVKGKLENIGTSNRLICYCTDCRAFAHFLGTAPFVLDEQGGTEIVQVAQQCLRFCQGEDLLSAIRLSENGMLRWYAKCCGTPIGNTMANRKTSFIGLIHSCLDRQQMDKDFGEKVAALNTETALGQAKPKQRGLLGVLVRFIWIVLTNRVSGRYNNSPLFNSSGLPRTAPKILETEELEKLKNSV</sequence>
<gene>
    <name evidence="1" type="ORF">H3H45_14125</name>
</gene>
<protein>
    <recommendedName>
        <fullName evidence="3">CENP-V/GFA domain-containing protein</fullName>
    </recommendedName>
</protein>
<reference evidence="1 2" key="1">
    <citation type="submission" date="2020-08" db="EMBL/GenBank/DDBJ databases">
        <authorList>
            <person name="Kim C.M."/>
        </authorList>
    </citation>
    <scope>NUCLEOTIDE SEQUENCE [LARGE SCALE GENOMIC DNA]</scope>
    <source>
        <strain evidence="1 2">SR9</strain>
    </source>
</reference>
<dbReference type="Gene3D" id="3.90.1590.10">
    <property type="entry name" value="glutathione-dependent formaldehyde- activating enzyme (gfa)"/>
    <property type="match status" value="1"/>
</dbReference>